<evidence type="ECO:0000313" key="4">
    <source>
        <dbReference type="Proteomes" id="UP001151760"/>
    </source>
</evidence>
<feature type="compositionally biased region" description="Basic and acidic residues" evidence="1">
    <location>
        <begin position="107"/>
        <end position="128"/>
    </location>
</feature>
<keyword evidence="2" id="KW-0812">Transmembrane</keyword>
<dbReference type="EMBL" id="BQNB010016777">
    <property type="protein sequence ID" value="GJT55660.1"/>
    <property type="molecule type" value="Genomic_DNA"/>
</dbReference>
<sequence>MFDLRYGVLSLCGYGVMGLQSFVFIYEVQARIRRIFLMERHIDVKPIDRIHDAIKVTLSDVIKDEQDDKSINIQETDDERTESDNNDVAMADATKINADKAEEEENVEKAEEEKNKEELKGDDQAKNEQEVGPVFVTHKDKPDLLLSTPSHLVSSNFGNQFLNISPNASLIGTIHEKANAEITFLIDIEIQHAVPNIQQDPLHEVPVSDEDDMKKAKAAERPTQKKRRHKDKDQDLPAGSDQGTKKGKKTKDAELSKRPKSTSSSKGTTQSKPKSTGKSVQAEETVLEAADTDIPFNQ</sequence>
<accession>A0ABQ5EXI8</accession>
<comment type="caution">
    <text evidence="3">The sequence shown here is derived from an EMBL/GenBank/DDBJ whole genome shotgun (WGS) entry which is preliminary data.</text>
</comment>
<keyword evidence="2" id="KW-0472">Membrane</keyword>
<feature type="transmembrane region" description="Helical" evidence="2">
    <location>
        <begin position="6"/>
        <end position="28"/>
    </location>
</feature>
<organism evidence="3 4">
    <name type="scientific">Tanacetum coccineum</name>
    <dbReference type="NCBI Taxonomy" id="301880"/>
    <lineage>
        <taxon>Eukaryota</taxon>
        <taxon>Viridiplantae</taxon>
        <taxon>Streptophyta</taxon>
        <taxon>Embryophyta</taxon>
        <taxon>Tracheophyta</taxon>
        <taxon>Spermatophyta</taxon>
        <taxon>Magnoliopsida</taxon>
        <taxon>eudicotyledons</taxon>
        <taxon>Gunneridae</taxon>
        <taxon>Pentapetalae</taxon>
        <taxon>asterids</taxon>
        <taxon>campanulids</taxon>
        <taxon>Asterales</taxon>
        <taxon>Asteraceae</taxon>
        <taxon>Asteroideae</taxon>
        <taxon>Anthemideae</taxon>
        <taxon>Anthemidinae</taxon>
        <taxon>Tanacetum</taxon>
    </lineage>
</organism>
<reference evidence="3" key="1">
    <citation type="journal article" date="2022" name="Int. J. Mol. Sci.">
        <title>Draft Genome of Tanacetum Coccineum: Genomic Comparison of Closely Related Tanacetum-Family Plants.</title>
        <authorList>
            <person name="Yamashiro T."/>
            <person name="Shiraishi A."/>
            <person name="Nakayama K."/>
            <person name="Satake H."/>
        </authorList>
    </citation>
    <scope>NUCLEOTIDE SEQUENCE</scope>
</reference>
<evidence type="ECO:0000256" key="1">
    <source>
        <dbReference type="SAM" id="MobiDB-lite"/>
    </source>
</evidence>
<protein>
    <submittedName>
        <fullName evidence="3">Uncharacterized protein</fullName>
    </submittedName>
</protein>
<name>A0ABQ5EXI8_9ASTR</name>
<feature type="compositionally biased region" description="Basic and acidic residues" evidence="1">
    <location>
        <begin position="212"/>
        <end position="223"/>
    </location>
</feature>
<gene>
    <name evidence="3" type="ORF">Tco_0990714</name>
</gene>
<evidence type="ECO:0000313" key="3">
    <source>
        <dbReference type="EMBL" id="GJT55660.1"/>
    </source>
</evidence>
<feature type="region of interest" description="Disordered" evidence="1">
    <location>
        <begin position="197"/>
        <end position="298"/>
    </location>
</feature>
<reference evidence="3" key="2">
    <citation type="submission" date="2022-01" db="EMBL/GenBank/DDBJ databases">
        <authorList>
            <person name="Yamashiro T."/>
            <person name="Shiraishi A."/>
            <person name="Satake H."/>
            <person name="Nakayama K."/>
        </authorList>
    </citation>
    <scope>NUCLEOTIDE SEQUENCE</scope>
</reference>
<keyword evidence="4" id="KW-1185">Reference proteome</keyword>
<proteinExistence type="predicted"/>
<feature type="region of interest" description="Disordered" evidence="1">
    <location>
        <begin position="97"/>
        <end position="128"/>
    </location>
</feature>
<keyword evidence="2" id="KW-1133">Transmembrane helix</keyword>
<dbReference type="Proteomes" id="UP001151760">
    <property type="component" value="Unassembled WGS sequence"/>
</dbReference>
<feature type="compositionally biased region" description="Low complexity" evidence="1">
    <location>
        <begin position="261"/>
        <end position="279"/>
    </location>
</feature>
<evidence type="ECO:0000256" key="2">
    <source>
        <dbReference type="SAM" id="Phobius"/>
    </source>
</evidence>